<proteinExistence type="predicted"/>
<dbReference type="EMBL" id="KI685247">
    <property type="protein sequence ID" value="ETK91977.1"/>
    <property type="molecule type" value="Genomic_DNA"/>
</dbReference>
<name>W2H9S3_PHYNI</name>
<gene>
    <name evidence="2" type="ORF">L915_04569</name>
</gene>
<organism evidence="2">
    <name type="scientific">Phytophthora nicotianae</name>
    <name type="common">Potato buckeye rot agent</name>
    <name type="synonym">Phytophthora parasitica</name>
    <dbReference type="NCBI Taxonomy" id="4792"/>
    <lineage>
        <taxon>Eukaryota</taxon>
        <taxon>Sar</taxon>
        <taxon>Stramenopiles</taxon>
        <taxon>Oomycota</taxon>
        <taxon>Peronosporomycetes</taxon>
        <taxon>Peronosporales</taxon>
        <taxon>Peronosporaceae</taxon>
        <taxon>Phytophthora</taxon>
    </lineage>
</organism>
<dbReference type="Proteomes" id="UP000053236">
    <property type="component" value="Unassembled WGS sequence"/>
</dbReference>
<evidence type="ECO:0000256" key="1">
    <source>
        <dbReference type="SAM" id="MobiDB-lite"/>
    </source>
</evidence>
<feature type="region of interest" description="Disordered" evidence="1">
    <location>
        <begin position="115"/>
        <end position="153"/>
    </location>
</feature>
<protein>
    <recommendedName>
        <fullName evidence="3">Retrotransposon gag domain-containing protein</fullName>
    </recommendedName>
</protein>
<accession>W2H9S3</accession>
<reference evidence="2" key="1">
    <citation type="submission" date="2013-11" db="EMBL/GenBank/DDBJ databases">
        <title>The Genome Sequence of Phytophthora parasitica CJ02B3.</title>
        <authorList>
            <consortium name="The Broad Institute Genomics Platform"/>
            <person name="Russ C."/>
            <person name="Tyler B."/>
            <person name="Panabieres F."/>
            <person name="Shan W."/>
            <person name="Tripathy S."/>
            <person name="Grunwald N."/>
            <person name="Machado M."/>
            <person name="Johnson C.S."/>
            <person name="Arredondo F."/>
            <person name="Hong C."/>
            <person name="Coffey M."/>
            <person name="Young S.K."/>
            <person name="Zeng Q."/>
            <person name="Gargeya S."/>
            <person name="Fitzgerald M."/>
            <person name="Abouelleil A."/>
            <person name="Alvarado L."/>
            <person name="Chapman S.B."/>
            <person name="Gainer-Dewar J."/>
            <person name="Goldberg J."/>
            <person name="Griggs A."/>
            <person name="Gujja S."/>
            <person name="Hansen M."/>
            <person name="Howarth C."/>
            <person name="Imamovic A."/>
            <person name="Ireland A."/>
            <person name="Larimer J."/>
            <person name="McCowan C."/>
            <person name="Murphy C."/>
            <person name="Pearson M."/>
            <person name="Poon T.W."/>
            <person name="Priest M."/>
            <person name="Roberts A."/>
            <person name="Saif S."/>
            <person name="Shea T."/>
            <person name="Sykes S."/>
            <person name="Wortman J."/>
            <person name="Nusbaum C."/>
            <person name="Birren B."/>
        </authorList>
    </citation>
    <scope>NUCLEOTIDE SEQUENCE [LARGE SCALE GENOMIC DNA]</scope>
    <source>
        <strain evidence="2">CJ02B3</strain>
    </source>
</reference>
<dbReference type="VEuPathDB" id="FungiDB:PPTG_22605"/>
<feature type="non-terminal residue" evidence="2">
    <location>
        <position position="1"/>
    </location>
</feature>
<sequence>LKVLVGEVETQTKVEAKLEAPLTQLPGSVSPTGSSQHSHYASAALMADSDTSEGVERMRLGPSGAAMLQSRSQRAPNAMPRADVPVAAGRLNENPDRLQTFFSPAMERFLKEQRTAQGTPTVPLVRRTEPQDVDMESVGSDHGEYDPDDLDLPGSRRREVLVLGGLFTGPVRNWYRQLSRTTRGDWKELVREFQVQFCGLGVSVARQYYHARKRADETPLEYLHRLNVAGRKPG</sequence>
<dbReference type="AlphaFoldDB" id="W2H9S3"/>
<evidence type="ECO:0008006" key="3">
    <source>
        <dbReference type="Google" id="ProtNLM"/>
    </source>
</evidence>
<evidence type="ECO:0000313" key="2">
    <source>
        <dbReference type="EMBL" id="ETK91977.1"/>
    </source>
</evidence>